<comment type="caution">
    <text evidence="1">The sequence shown here is derived from an EMBL/GenBank/DDBJ whole genome shotgun (WGS) entry which is preliminary data.</text>
</comment>
<reference evidence="1" key="1">
    <citation type="submission" date="2024-09" db="EMBL/GenBank/DDBJ databases">
        <title>Draft Genome Sequences of Neofusicoccum parvum.</title>
        <authorList>
            <person name="Ashida A."/>
            <person name="Camagna M."/>
            <person name="Tanaka A."/>
            <person name="Takemoto D."/>
        </authorList>
    </citation>
    <scope>NUCLEOTIDE SEQUENCE</scope>
    <source>
        <strain evidence="1">PPO83</strain>
    </source>
</reference>
<evidence type="ECO:0000313" key="2">
    <source>
        <dbReference type="Proteomes" id="UP001165186"/>
    </source>
</evidence>
<gene>
    <name evidence="1" type="primary">g11679</name>
    <name evidence="1" type="ORF">NpPPO83_00011679</name>
</gene>
<dbReference type="Proteomes" id="UP001165186">
    <property type="component" value="Unassembled WGS sequence"/>
</dbReference>
<dbReference type="EMBL" id="BSXG01000096">
    <property type="protein sequence ID" value="GME41117.1"/>
    <property type="molecule type" value="Genomic_DNA"/>
</dbReference>
<accession>A0ACB5SHM5</accession>
<evidence type="ECO:0000313" key="1">
    <source>
        <dbReference type="EMBL" id="GME41117.1"/>
    </source>
</evidence>
<name>A0ACB5SHM5_9PEZI</name>
<proteinExistence type="predicted"/>
<protein>
    <submittedName>
        <fullName evidence="1">Cytochrome p450 protein</fullName>
    </submittedName>
</protein>
<keyword evidence="2" id="KW-1185">Reference proteome</keyword>
<sequence>MDHSSKLHGFANPTALLSASVAAVLLAVVGNAIYNIYLHPLSKLPGSKLVAANNFTYWYFSLRGDIVGWSQRQHEKYGEVVRLGSNKVSYIDPQAWKDIFGHRVRGKLENSKDPALYVPWENGQYNILTTHDTEEHGRFRKIFSNAFSDKSLRLQEPLIRKYVDELIVNLKRAARDSSNVQDLVKWYNCATFDIIADLVFGEPLGLLDNSELSPWVHAIFGNMKTGAILAATVEYPLVAALIRFLTPKSLIEQQALHRKHTSDRVDKKLRSASARPDIWNLALQNSRGKLTLPEQYANADVLMVGGSETTATLLSGLTYLFLQNPDKMKKAVEEVRALPADQLTFQGVARLPYLQACLDETLRWYPPVPTAMPRAAPRGGNAVLGTWVPEGTTLLIPHYAAYHSPVNFRDPDSFVPERWLPGGGYDSDRKEVLQPFSHGPRNCLGKNLAYHEMRIIMANILWHFDLELCSESKGWSDQKTYILWQKSPLWVKVKPI</sequence>
<organism evidence="1 2">
    <name type="scientific">Neofusicoccum parvum</name>
    <dbReference type="NCBI Taxonomy" id="310453"/>
    <lineage>
        <taxon>Eukaryota</taxon>
        <taxon>Fungi</taxon>
        <taxon>Dikarya</taxon>
        <taxon>Ascomycota</taxon>
        <taxon>Pezizomycotina</taxon>
        <taxon>Dothideomycetes</taxon>
        <taxon>Dothideomycetes incertae sedis</taxon>
        <taxon>Botryosphaeriales</taxon>
        <taxon>Botryosphaeriaceae</taxon>
        <taxon>Neofusicoccum</taxon>
    </lineage>
</organism>